<accession>A0A4Y1ZW35</accession>
<gene>
    <name evidence="3" type="ORF">AVEN_147812_1</name>
    <name evidence="2" type="ORF">AVEN_6287_1</name>
</gene>
<feature type="non-terminal residue" evidence="2">
    <location>
        <position position="1"/>
    </location>
</feature>
<evidence type="ECO:0000313" key="3">
    <source>
        <dbReference type="EMBL" id="GBL71317.1"/>
    </source>
</evidence>
<evidence type="ECO:0000313" key="2">
    <source>
        <dbReference type="EMBL" id="GBL71211.1"/>
    </source>
</evidence>
<proteinExistence type="predicted"/>
<feature type="region of interest" description="Disordered" evidence="1">
    <location>
        <begin position="1"/>
        <end position="26"/>
    </location>
</feature>
<sequence length="87" mass="9664">LFWDRSRNFEPWSDDEGNTLADTPSPGFCATPVSEHLAPTNLTCTRPIYTTVLRWNSISNVKTFGSEAKTLPLGHRGPPYLAGERVT</sequence>
<dbReference type="EMBL" id="BGPR01154288">
    <property type="protein sequence ID" value="GBL71211.1"/>
    <property type="molecule type" value="Genomic_DNA"/>
</dbReference>
<reference evidence="2 4" key="1">
    <citation type="journal article" date="2019" name="Sci. Rep.">
        <title>Orb-weaving spider Araneus ventricosus genome elucidates the spidroin gene catalogue.</title>
        <authorList>
            <person name="Kono N."/>
            <person name="Nakamura H."/>
            <person name="Ohtoshi R."/>
            <person name="Moran D.A.P."/>
            <person name="Shinohara A."/>
            <person name="Yoshida Y."/>
            <person name="Fujiwara M."/>
            <person name="Mori M."/>
            <person name="Tomita M."/>
            <person name="Arakawa K."/>
        </authorList>
    </citation>
    <scope>NUCLEOTIDE SEQUENCE [LARGE SCALE GENOMIC DNA]</scope>
</reference>
<dbReference type="EMBL" id="BGPR01154313">
    <property type="protein sequence ID" value="GBL71317.1"/>
    <property type="molecule type" value="Genomic_DNA"/>
</dbReference>
<evidence type="ECO:0000313" key="4">
    <source>
        <dbReference type="Proteomes" id="UP000499080"/>
    </source>
</evidence>
<protein>
    <submittedName>
        <fullName evidence="2">Uncharacterized protein</fullName>
    </submittedName>
</protein>
<dbReference type="Proteomes" id="UP000499080">
    <property type="component" value="Unassembled WGS sequence"/>
</dbReference>
<dbReference type="AlphaFoldDB" id="A0A4Y1ZW35"/>
<name>A0A4Y1ZW35_ARAVE</name>
<comment type="caution">
    <text evidence="2">The sequence shown here is derived from an EMBL/GenBank/DDBJ whole genome shotgun (WGS) entry which is preliminary data.</text>
</comment>
<keyword evidence="4" id="KW-1185">Reference proteome</keyword>
<organism evidence="2 4">
    <name type="scientific">Araneus ventricosus</name>
    <name type="common">Orbweaver spider</name>
    <name type="synonym">Epeira ventricosa</name>
    <dbReference type="NCBI Taxonomy" id="182803"/>
    <lineage>
        <taxon>Eukaryota</taxon>
        <taxon>Metazoa</taxon>
        <taxon>Ecdysozoa</taxon>
        <taxon>Arthropoda</taxon>
        <taxon>Chelicerata</taxon>
        <taxon>Arachnida</taxon>
        <taxon>Araneae</taxon>
        <taxon>Araneomorphae</taxon>
        <taxon>Entelegynae</taxon>
        <taxon>Araneoidea</taxon>
        <taxon>Araneidae</taxon>
        <taxon>Araneus</taxon>
    </lineage>
</organism>
<evidence type="ECO:0000256" key="1">
    <source>
        <dbReference type="SAM" id="MobiDB-lite"/>
    </source>
</evidence>